<dbReference type="InterPro" id="IPR001128">
    <property type="entry name" value="Cyt_P450"/>
</dbReference>
<dbReference type="GO" id="GO:0005506">
    <property type="term" value="F:iron ion binding"/>
    <property type="evidence" value="ECO:0007669"/>
    <property type="project" value="InterPro"/>
</dbReference>
<dbReference type="OrthoDB" id="1470350at2759"/>
<dbReference type="EMBL" id="CM035416">
    <property type="protein sequence ID" value="KAH7424335.1"/>
    <property type="molecule type" value="Genomic_DNA"/>
</dbReference>
<dbReference type="Gene3D" id="1.10.630.10">
    <property type="entry name" value="Cytochrome P450"/>
    <property type="match status" value="1"/>
</dbReference>
<evidence type="ECO:0000313" key="1">
    <source>
        <dbReference type="EMBL" id="KAH7424335.1"/>
    </source>
</evidence>
<dbReference type="SUPFAM" id="SSF48264">
    <property type="entry name" value="Cytochrome P450"/>
    <property type="match status" value="1"/>
</dbReference>
<dbReference type="AlphaFoldDB" id="A0A8T2TSC8"/>
<name>A0A8T2TSC8_CERRI</name>
<comment type="caution">
    <text evidence="1">The sequence shown here is derived from an EMBL/GenBank/DDBJ whole genome shotgun (WGS) entry which is preliminary data.</text>
</comment>
<dbReference type="Proteomes" id="UP000825935">
    <property type="component" value="Chromosome 11"/>
</dbReference>
<accession>A0A8T2TSC8</accession>
<evidence type="ECO:0008006" key="3">
    <source>
        <dbReference type="Google" id="ProtNLM"/>
    </source>
</evidence>
<protein>
    <recommendedName>
        <fullName evidence="3">Cytochrome P450</fullName>
    </recommendedName>
</protein>
<dbReference type="GO" id="GO:0004497">
    <property type="term" value="F:monooxygenase activity"/>
    <property type="evidence" value="ECO:0007669"/>
    <property type="project" value="InterPro"/>
</dbReference>
<evidence type="ECO:0000313" key="2">
    <source>
        <dbReference type="Proteomes" id="UP000825935"/>
    </source>
</evidence>
<proteinExistence type="predicted"/>
<dbReference type="GO" id="GO:0016705">
    <property type="term" value="F:oxidoreductase activity, acting on paired donors, with incorporation or reduction of molecular oxygen"/>
    <property type="evidence" value="ECO:0007669"/>
    <property type="project" value="InterPro"/>
</dbReference>
<dbReference type="InterPro" id="IPR036396">
    <property type="entry name" value="Cyt_P450_sf"/>
</dbReference>
<organism evidence="1 2">
    <name type="scientific">Ceratopteris richardii</name>
    <name type="common">Triangle waterfern</name>
    <dbReference type="NCBI Taxonomy" id="49495"/>
    <lineage>
        <taxon>Eukaryota</taxon>
        <taxon>Viridiplantae</taxon>
        <taxon>Streptophyta</taxon>
        <taxon>Embryophyta</taxon>
        <taxon>Tracheophyta</taxon>
        <taxon>Polypodiopsida</taxon>
        <taxon>Polypodiidae</taxon>
        <taxon>Polypodiales</taxon>
        <taxon>Pteridineae</taxon>
        <taxon>Pteridaceae</taxon>
        <taxon>Parkerioideae</taxon>
        <taxon>Ceratopteris</taxon>
    </lineage>
</organism>
<reference evidence="1" key="1">
    <citation type="submission" date="2021-08" db="EMBL/GenBank/DDBJ databases">
        <title>WGS assembly of Ceratopteris richardii.</title>
        <authorList>
            <person name="Marchant D.B."/>
            <person name="Chen G."/>
            <person name="Jenkins J."/>
            <person name="Shu S."/>
            <person name="Leebens-Mack J."/>
            <person name="Grimwood J."/>
            <person name="Schmutz J."/>
            <person name="Soltis P."/>
            <person name="Soltis D."/>
            <person name="Chen Z.-H."/>
        </authorList>
    </citation>
    <scope>NUCLEOTIDE SEQUENCE</scope>
    <source>
        <strain evidence="1">Whitten #5841</strain>
        <tissue evidence="1">Leaf</tissue>
    </source>
</reference>
<dbReference type="GO" id="GO:0020037">
    <property type="term" value="F:heme binding"/>
    <property type="evidence" value="ECO:0007669"/>
    <property type="project" value="InterPro"/>
</dbReference>
<sequence length="87" mass="10048">MSSARTLCKWYFTSLQGHTWFHGFGYGPHRYMGQTFAMLEAKVVLASMLQRFRFPLPETSACPKALWYPSSSAWNASSHHTHTFCRD</sequence>
<keyword evidence="2" id="KW-1185">Reference proteome</keyword>
<dbReference type="Pfam" id="PF00067">
    <property type="entry name" value="p450"/>
    <property type="match status" value="1"/>
</dbReference>
<gene>
    <name evidence="1" type="ORF">KP509_11G003000</name>
</gene>